<dbReference type="Proteomes" id="UP001603978">
    <property type="component" value="Unassembled WGS sequence"/>
</dbReference>
<dbReference type="EMBL" id="JBICRM010000085">
    <property type="protein sequence ID" value="MFG1711276.1"/>
    <property type="molecule type" value="Genomic_DNA"/>
</dbReference>
<organism evidence="2 3">
    <name type="scientific">Nonomuraea marmarensis</name>
    <dbReference type="NCBI Taxonomy" id="3351344"/>
    <lineage>
        <taxon>Bacteria</taxon>
        <taxon>Bacillati</taxon>
        <taxon>Actinomycetota</taxon>
        <taxon>Actinomycetes</taxon>
        <taxon>Streptosporangiales</taxon>
        <taxon>Streptosporangiaceae</taxon>
        <taxon>Nonomuraea</taxon>
    </lineage>
</organism>
<gene>
    <name evidence="2" type="ORF">ACFLIM_49815</name>
</gene>
<keyword evidence="1" id="KW-0732">Signal</keyword>
<proteinExistence type="predicted"/>
<feature type="chain" id="PRO_5046794948" evidence="1">
    <location>
        <begin position="26"/>
        <end position="82"/>
    </location>
</feature>
<evidence type="ECO:0000313" key="3">
    <source>
        <dbReference type="Proteomes" id="UP001603978"/>
    </source>
</evidence>
<name>A0ABW7AV19_9ACTN</name>
<sequence>TLVPLGGGLATAALLGASLVGTAQAASHVKPSESVSITSARGVAAFWLQNNGAALEAAAYVEEDTTDVDHSWAATAARRRCS</sequence>
<keyword evidence="3" id="KW-1185">Reference proteome</keyword>
<reference evidence="2 3" key="1">
    <citation type="submission" date="2024-10" db="EMBL/GenBank/DDBJ databases">
        <authorList>
            <person name="Topkara A.R."/>
            <person name="Saygin H."/>
        </authorList>
    </citation>
    <scope>NUCLEOTIDE SEQUENCE [LARGE SCALE GENOMIC DNA]</scope>
    <source>
        <strain evidence="2 3">M3C6</strain>
    </source>
</reference>
<evidence type="ECO:0000313" key="2">
    <source>
        <dbReference type="EMBL" id="MFG1711276.1"/>
    </source>
</evidence>
<evidence type="ECO:0000256" key="1">
    <source>
        <dbReference type="SAM" id="SignalP"/>
    </source>
</evidence>
<comment type="caution">
    <text evidence="2">The sequence shown here is derived from an EMBL/GenBank/DDBJ whole genome shotgun (WGS) entry which is preliminary data.</text>
</comment>
<feature type="signal peptide" evidence="1">
    <location>
        <begin position="1"/>
        <end position="25"/>
    </location>
</feature>
<feature type="non-terminal residue" evidence="2">
    <location>
        <position position="1"/>
    </location>
</feature>
<accession>A0ABW7AV19</accession>
<protein>
    <submittedName>
        <fullName evidence="2">Uncharacterized protein</fullName>
    </submittedName>
</protein>